<evidence type="ECO:0000313" key="2">
    <source>
        <dbReference type="EMBL" id="KAJ1109591.1"/>
    </source>
</evidence>
<keyword evidence="3" id="KW-1185">Reference proteome</keyword>
<sequence>MTLPRSDPPYSWGTVIVEIPDSDILQSGTNRVGLPGDGRQKQALRSVTRGEKVEKNAATAGEKTEKNAAMAEEKAEENSAAKEKEKAVKDTEAAAERKAGEVSAAVWEWRAGKTPGPPAAPRDATEDQEAVHQNSGHALGRAWPQQMCGAGLTNSRGDQERDRSS</sequence>
<accession>A0AAV7N0R6</accession>
<protein>
    <submittedName>
        <fullName evidence="2">Uncharacterized protein</fullName>
    </submittedName>
</protein>
<comment type="caution">
    <text evidence="2">The sequence shown here is derived from an EMBL/GenBank/DDBJ whole genome shotgun (WGS) entry which is preliminary data.</text>
</comment>
<gene>
    <name evidence="2" type="ORF">NDU88_006951</name>
</gene>
<feature type="region of interest" description="Disordered" evidence="1">
    <location>
        <begin position="27"/>
        <end position="165"/>
    </location>
</feature>
<proteinExistence type="predicted"/>
<organism evidence="2 3">
    <name type="scientific">Pleurodeles waltl</name>
    <name type="common">Iberian ribbed newt</name>
    <dbReference type="NCBI Taxonomy" id="8319"/>
    <lineage>
        <taxon>Eukaryota</taxon>
        <taxon>Metazoa</taxon>
        <taxon>Chordata</taxon>
        <taxon>Craniata</taxon>
        <taxon>Vertebrata</taxon>
        <taxon>Euteleostomi</taxon>
        <taxon>Amphibia</taxon>
        <taxon>Batrachia</taxon>
        <taxon>Caudata</taxon>
        <taxon>Salamandroidea</taxon>
        <taxon>Salamandridae</taxon>
        <taxon>Pleurodelinae</taxon>
        <taxon>Pleurodeles</taxon>
    </lineage>
</organism>
<evidence type="ECO:0000256" key="1">
    <source>
        <dbReference type="SAM" id="MobiDB-lite"/>
    </source>
</evidence>
<reference evidence="2" key="1">
    <citation type="journal article" date="2022" name="bioRxiv">
        <title>Sequencing and chromosome-scale assembly of the giantPleurodeles waltlgenome.</title>
        <authorList>
            <person name="Brown T."/>
            <person name="Elewa A."/>
            <person name="Iarovenko S."/>
            <person name="Subramanian E."/>
            <person name="Araus A.J."/>
            <person name="Petzold A."/>
            <person name="Susuki M."/>
            <person name="Suzuki K.-i.T."/>
            <person name="Hayashi T."/>
            <person name="Toyoda A."/>
            <person name="Oliveira C."/>
            <person name="Osipova E."/>
            <person name="Leigh N.D."/>
            <person name="Simon A."/>
            <person name="Yun M.H."/>
        </authorList>
    </citation>
    <scope>NUCLEOTIDE SEQUENCE</scope>
    <source>
        <strain evidence="2">20211129_DDA</strain>
        <tissue evidence="2">Liver</tissue>
    </source>
</reference>
<dbReference type="EMBL" id="JANPWB010000013">
    <property type="protein sequence ID" value="KAJ1109591.1"/>
    <property type="molecule type" value="Genomic_DNA"/>
</dbReference>
<evidence type="ECO:0000313" key="3">
    <source>
        <dbReference type="Proteomes" id="UP001066276"/>
    </source>
</evidence>
<name>A0AAV7N0R6_PLEWA</name>
<dbReference type="Proteomes" id="UP001066276">
    <property type="component" value="Chromosome 9"/>
</dbReference>
<dbReference type="AlphaFoldDB" id="A0AAV7N0R6"/>
<feature type="compositionally biased region" description="Basic and acidic residues" evidence="1">
    <location>
        <begin position="62"/>
        <end position="100"/>
    </location>
</feature>